<evidence type="ECO:0000313" key="2">
    <source>
        <dbReference type="EMBL" id="EKM61534.1"/>
    </source>
</evidence>
<proteinExistence type="predicted"/>
<dbReference type="HOGENOM" id="CLU_584082_0_0_1"/>
<protein>
    <recommendedName>
        <fullName evidence="1">Fungal-type protein kinase domain-containing protein</fullName>
    </recommendedName>
</protein>
<evidence type="ECO:0000259" key="1">
    <source>
        <dbReference type="Pfam" id="PF17667"/>
    </source>
</evidence>
<dbReference type="PANTHER" id="PTHR38248:SF2">
    <property type="entry name" value="FUNK1 11"/>
    <property type="match status" value="1"/>
</dbReference>
<dbReference type="GeneID" id="18909972"/>
<keyword evidence="3" id="KW-1185">Reference proteome</keyword>
<name>K5WQK7_PHACS</name>
<accession>K5WQK7</accession>
<dbReference type="InterPro" id="IPR040976">
    <property type="entry name" value="Pkinase_fungal"/>
</dbReference>
<dbReference type="EMBL" id="JH930468">
    <property type="protein sequence ID" value="EKM61534.1"/>
    <property type="molecule type" value="Genomic_DNA"/>
</dbReference>
<dbReference type="KEGG" id="pco:PHACADRAFT_180644"/>
<organism evidence="2 3">
    <name type="scientific">Phanerochaete carnosa (strain HHB-10118-sp)</name>
    <name type="common">White-rot fungus</name>
    <name type="synonym">Peniophora carnosa</name>
    <dbReference type="NCBI Taxonomy" id="650164"/>
    <lineage>
        <taxon>Eukaryota</taxon>
        <taxon>Fungi</taxon>
        <taxon>Dikarya</taxon>
        <taxon>Basidiomycota</taxon>
        <taxon>Agaricomycotina</taxon>
        <taxon>Agaricomycetes</taxon>
        <taxon>Polyporales</taxon>
        <taxon>Phanerochaetaceae</taxon>
        <taxon>Phanerochaete</taxon>
    </lineage>
</organism>
<dbReference type="STRING" id="650164.K5WQK7"/>
<dbReference type="PANTHER" id="PTHR38248">
    <property type="entry name" value="FUNK1 6"/>
    <property type="match status" value="1"/>
</dbReference>
<feature type="domain" description="Fungal-type protein kinase" evidence="1">
    <location>
        <begin position="219"/>
        <end position="410"/>
    </location>
</feature>
<dbReference type="AlphaFoldDB" id="K5WQK7"/>
<sequence length="468" mass="53170">MALTSSRMLIDNHAKWRKRPRTSQCQELRSLLSKALVLLDNHSGIQLACCEMESSGSASQSLPQRVLSCRICPIAHGPIIAQLRPWCIPEVDLASFLSRLAPPPPDSLRTEAGMEGVMKELQEGSPPALRKTRNGYVWRSFPKQPAKDSREEPLVFSQLEDLANDIARAAARSHAKKHRSKLVRRFAYRNNGNRAPESYQFPKRNDDSRPHGYFLLSNATNKEKPRWWDIGLVGEFKACNKSVDTDDNIHKVLWGLNHIMRDDPLRRAAYGFTIENTSTRLWYCNHSQAIASITFKFFKDPIFIVRFFLAALYADKTAFRWDPTITRISCGRKQDKDCQYKITIHNQDQPARVYCTIKLLSDLAADGILRCATRVWSAYLKGESKSNLVIIKDCWVDLDQQREAKNIYEICTEIASWGGREQEVLQYLPTICAHGDVLVLGLPSVTPSLDDIYLSDGPLATRSTSWSK</sequence>
<evidence type="ECO:0000313" key="3">
    <source>
        <dbReference type="Proteomes" id="UP000008370"/>
    </source>
</evidence>
<dbReference type="Pfam" id="PF17667">
    <property type="entry name" value="Pkinase_fungal"/>
    <property type="match status" value="1"/>
</dbReference>
<gene>
    <name evidence="2" type="ORF">PHACADRAFT_180644</name>
</gene>
<dbReference type="OrthoDB" id="2803898at2759"/>
<dbReference type="Proteomes" id="UP000008370">
    <property type="component" value="Unassembled WGS sequence"/>
</dbReference>
<dbReference type="InParanoid" id="K5WQK7"/>
<reference evidence="2 3" key="1">
    <citation type="journal article" date="2012" name="BMC Genomics">
        <title>Comparative genomics of the white-rot fungi, Phanerochaete carnosa and P. chrysosporium, to elucidate the genetic basis of the distinct wood types they colonize.</title>
        <authorList>
            <person name="Suzuki H."/>
            <person name="MacDonald J."/>
            <person name="Syed K."/>
            <person name="Salamov A."/>
            <person name="Hori C."/>
            <person name="Aerts A."/>
            <person name="Henrissat B."/>
            <person name="Wiebenga A."/>
            <person name="vanKuyk P.A."/>
            <person name="Barry K."/>
            <person name="Lindquist E."/>
            <person name="LaButti K."/>
            <person name="Lapidus A."/>
            <person name="Lucas S."/>
            <person name="Coutinho P."/>
            <person name="Gong Y."/>
            <person name="Samejima M."/>
            <person name="Mahadevan R."/>
            <person name="Abou-Zaid M."/>
            <person name="de Vries R.P."/>
            <person name="Igarashi K."/>
            <person name="Yadav J.S."/>
            <person name="Grigoriev I.V."/>
            <person name="Master E.R."/>
        </authorList>
    </citation>
    <scope>NUCLEOTIDE SEQUENCE [LARGE SCALE GENOMIC DNA]</scope>
    <source>
        <strain evidence="2 3">HHB-10118-sp</strain>
    </source>
</reference>
<dbReference type="RefSeq" id="XP_007390944.1">
    <property type="nucleotide sequence ID" value="XM_007390882.1"/>
</dbReference>